<evidence type="ECO:0000256" key="5">
    <source>
        <dbReference type="SAM" id="Phobius"/>
    </source>
</evidence>
<dbReference type="InterPro" id="IPR045863">
    <property type="entry name" value="CorA_TM1_TM2"/>
</dbReference>
<comment type="caution">
    <text evidence="6">The sequence shown here is derived from an EMBL/GenBank/DDBJ whole genome shotgun (WGS) entry which is preliminary data.</text>
</comment>
<feature type="transmembrane region" description="Helical" evidence="5">
    <location>
        <begin position="370"/>
        <end position="392"/>
    </location>
</feature>
<reference evidence="6" key="1">
    <citation type="journal article" date="2023" name="Mol. Phylogenet. Evol.">
        <title>Genome-scale phylogeny and comparative genomics of the fungal order Sordariales.</title>
        <authorList>
            <person name="Hensen N."/>
            <person name="Bonometti L."/>
            <person name="Westerberg I."/>
            <person name="Brannstrom I.O."/>
            <person name="Guillou S."/>
            <person name="Cros-Aarteil S."/>
            <person name="Calhoun S."/>
            <person name="Haridas S."/>
            <person name="Kuo A."/>
            <person name="Mondo S."/>
            <person name="Pangilinan J."/>
            <person name="Riley R."/>
            <person name="LaButti K."/>
            <person name="Andreopoulos B."/>
            <person name="Lipzen A."/>
            <person name="Chen C."/>
            <person name="Yan M."/>
            <person name="Daum C."/>
            <person name="Ng V."/>
            <person name="Clum A."/>
            <person name="Steindorff A."/>
            <person name="Ohm R.A."/>
            <person name="Martin F."/>
            <person name="Silar P."/>
            <person name="Natvig D.O."/>
            <person name="Lalanne C."/>
            <person name="Gautier V."/>
            <person name="Ament-Velasquez S.L."/>
            <person name="Kruys A."/>
            <person name="Hutchinson M.I."/>
            <person name="Powell A.J."/>
            <person name="Barry K."/>
            <person name="Miller A.N."/>
            <person name="Grigoriev I.V."/>
            <person name="Debuchy R."/>
            <person name="Gladieux P."/>
            <person name="Hiltunen Thoren M."/>
            <person name="Johannesson H."/>
        </authorList>
    </citation>
    <scope>NUCLEOTIDE SEQUENCE</scope>
    <source>
        <strain evidence="6">CBS 990.96</strain>
    </source>
</reference>
<keyword evidence="3 5" id="KW-1133">Transmembrane helix</keyword>
<dbReference type="Proteomes" id="UP001301958">
    <property type="component" value="Unassembled WGS sequence"/>
</dbReference>
<evidence type="ECO:0000256" key="2">
    <source>
        <dbReference type="ARBA" id="ARBA00022692"/>
    </source>
</evidence>
<keyword evidence="2 5" id="KW-0812">Transmembrane</keyword>
<gene>
    <name evidence="6" type="ORF">QBC38DRAFT_221177</name>
</gene>
<reference evidence="6" key="2">
    <citation type="submission" date="2023-05" db="EMBL/GenBank/DDBJ databases">
        <authorList>
            <consortium name="Lawrence Berkeley National Laboratory"/>
            <person name="Steindorff A."/>
            <person name="Hensen N."/>
            <person name="Bonometti L."/>
            <person name="Westerberg I."/>
            <person name="Brannstrom I.O."/>
            <person name="Guillou S."/>
            <person name="Cros-Aarteil S."/>
            <person name="Calhoun S."/>
            <person name="Haridas S."/>
            <person name="Kuo A."/>
            <person name="Mondo S."/>
            <person name="Pangilinan J."/>
            <person name="Riley R."/>
            <person name="Labutti K."/>
            <person name="Andreopoulos B."/>
            <person name="Lipzen A."/>
            <person name="Chen C."/>
            <person name="Yanf M."/>
            <person name="Daum C."/>
            <person name="Ng V."/>
            <person name="Clum A."/>
            <person name="Ohm R."/>
            <person name="Martin F."/>
            <person name="Silar P."/>
            <person name="Natvig D."/>
            <person name="Lalanne C."/>
            <person name="Gautier V."/>
            <person name="Ament-Velasquez S.L."/>
            <person name="Kruys A."/>
            <person name="Hutchinson M.I."/>
            <person name="Powell A.J."/>
            <person name="Barry K."/>
            <person name="Miller A.N."/>
            <person name="Grigoriev I.V."/>
            <person name="Debuchy R."/>
            <person name="Gladieux P."/>
            <person name="Thoren M.H."/>
            <person name="Johannesson H."/>
        </authorList>
    </citation>
    <scope>NUCLEOTIDE SEQUENCE</scope>
    <source>
        <strain evidence="6">CBS 990.96</strain>
    </source>
</reference>
<dbReference type="EMBL" id="MU865345">
    <property type="protein sequence ID" value="KAK4226558.1"/>
    <property type="molecule type" value="Genomic_DNA"/>
</dbReference>
<sequence>MDNSIFRDYLAKFEVVQEATTCLEVLNYTDSSFNSYNEQSLPEACIPDFVHKRGKFSSPKLPDGVKPTSALRLILQADTKDPKSFRSMVISLPISIYDEMMAGMKLPSFTAEATATLGIFFWSRFIDDRDDPRLQIIFRKADARPQKKTKGWELILSHSFRNNETVGFARSKPTPGLRVALKNLPACASEIGHPLLLPSMLLTEFLSPSHEVMHMASRDWLHLVECSISKGISSSRITDPKALQGFNEAMTQLYSSIPLKAPQLSRKVVDRFEAAATCFWDNLKPEQKTPDMKRIQSDLLARLEFFKARLDGIESFGAATMQRLEIQRSAVNLITANIAQRDSQLNLRIAGDQRRLAHASKRDSQAMKGLSLLGALFLPGTFLASIFSMTFFDFQTAPSLSPQIWIYFAFAIPLTGVVVLGWLWWDRARQNRWARKESELDESIKTMEDDVLSGGAAAAGAIPLQHLA</sequence>
<dbReference type="AlphaFoldDB" id="A0AAN7BNF1"/>
<keyword evidence="4 5" id="KW-0472">Membrane</keyword>
<dbReference type="Gene3D" id="1.20.58.340">
    <property type="entry name" value="Magnesium transport protein CorA, transmembrane region"/>
    <property type="match status" value="1"/>
</dbReference>
<dbReference type="SUPFAM" id="SSF144083">
    <property type="entry name" value="Magnesium transport protein CorA, transmembrane region"/>
    <property type="match status" value="1"/>
</dbReference>
<evidence type="ECO:0000256" key="1">
    <source>
        <dbReference type="ARBA" id="ARBA00004141"/>
    </source>
</evidence>
<protein>
    <submittedName>
        <fullName evidence="6">Uncharacterized protein</fullName>
    </submittedName>
</protein>
<name>A0AAN7BNF1_9PEZI</name>
<organism evidence="6 7">
    <name type="scientific">Podospora fimiseda</name>
    <dbReference type="NCBI Taxonomy" id="252190"/>
    <lineage>
        <taxon>Eukaryota</taxon>
        <taxon>Fungi</taxon>
        <taxon>Dikarya</taxon>
        <taxon>Ascomycota</taxon>
        <taxon>Pezizomycotina</taxon>
        <taxon>Sordariomycetes</taxon>
        <taxon>Sordariomycetidae</taxon>
        <taxon>Sordariales</taxon>
        <taxon>Podosporaceae</taxon>
        <taxon>Podospora</taxon>
    </lineage>
</organism>
<feature type="transmembrane region" description="Helical" evidence="5">
    <location>
        <begin position="404"/>
        <end position="425"/>
    </location>
</feature>
<proteinExistence type="predicted"/>
<evidence type="ECO:0000313" key="7">
    <source>
        <dbReference type="Proteomes" id="UP001301958"/>
    </source>
</evidence>
<evidence type="ECO:0000313" key="6">
    <source>
        <dbReference type="EMBL" id="KAK4226558.1"/>
    </source>
</evidence>
<dbReference type="GO" id="GO:0016020">
    <property type="term" value="C:membrane"/>
    <property type="evidence" value="ECO:0007669"/>
    <property type="project" value="UniProtKB-SubCell"/>
</dbReference>
<comment type="subcellular location">
    <subcellularLocation>
        <location evidence="1">Membrane</location>
        <topology evidence="1">Multi-pass membrane protein</topology>
    </subcellularLocation>
</comment>
<evidence type="ECO:0000256" key="4">
    <source>
        <dbReference type="ARBA" id="ARBA00023136"/>
    </source>
</evidence>
<evidence type="ECO:0000256" key="3">
    <source>
        <dbReference type="ARBA" id="ARBA00022989"/>
    </source>
</evidence>
<keyword evidence="7" id="KW-1185">Reference proteome</keyword>
<accession>A0AAN7BNF1</accession>